<gene>
    <name evidence="1" type="ORF">MPC4_110111</name>
</gene>
<reference evidence="1 2" key="1">
    <citation type="submission" date="2019-05" db="EMBL/GenBank/DDBJ databases">
        <authorList>
            <person name="Farhan Ul Haque M."/>
        </authorList>
    </citation>
    <scope>NUCLEOTIDE SEQUENCE [LARGE SCALE GENOMIC DNA]</scope>
    <source>
        <strain evidence="1">2</strain>
    </source>
</reference>
<accession>A0A8B6M190</accession>
<dbReference type="Proteomes" id="UP000485880">
    <property type="component" value="Unassembled WGS sequence"/>
</dbReference>
<sequence length="103" mass="11392">MSPGAPSAHLSAPGLTIPNHGFLQRVLLRRRRCSPRPLVSPIRALKLYMQRAATHPPGTRALNSSIRFLCHLPSQAVFLNPTIKLRIAYTPGVHIVHPTMMDV</sequence>
<protein>
    <submittedName>
        <fullName evidence="1">Uncharacterized protein</fullName>
    </submittedName>
</protein>
<evidence type="ECO:0000313" key="2">
    <source>
        <dbReference type="Proteomes" id="UP000485880"/>
    </source>
</evidence>
<keyword evidence="2" id="KW-1185">Reference proteome</keyword>
<name>A0A8B6M190_METTU</name>
<dbReference type="EMBL" id="CABFMQ020000013">
    <property type="protein sequence ID" value="VTZ48811.1"/>
    <property type="molecule type" value="Genomic_DNA"/>
</dbReference>
<organism evidence="1 2">
    <name type="scientific">Methylocella tundrae</name>
    <dbReference type="NCBI Taxonomy" id="227605"/>
    <lineage>
        <taxon>Bacteria</taxon>
        <taxon>Pseudomonadati</taxon>
        <taxon>Pseudomonadota</taxon>
        <taxon>Alphaproteobacteria</taxon>
        <taxon>Hyphomicrobiales</taxon>
        <taxon>Beijerinckiaceae</taxon>
        <taxon>Methylocella</taxon>
    </lineage>
</organism>
<proteinExistence type="predicted"/>
<comment type="caution">
    <text evidence="1">The sequence shown here is derived from an EMBL/GenBank/DDBJ whole genome shotgun (WGS) entry which is preliminary data.</text>
</comment>
<evidence type="ECO:0000313" key="1">
    <source>
        <dbReference type="EMBL" id="VTZ48811.1"/>
    </source>
</evidence>
<dbReference type="AlphaFoldDB" id="A0A8B6M190"/>